<name>A0ABY0INE4_9RHOO</name>
<sequence length="239" mass="24971">MLLPFRIFALIPTLVLALTLHLQIGNAHAQTPTQNGDVVINAVDQFLRTQTKGLPGRVQYTITPLDSRTQLAACPAVEAFLPPGARLWGRISVGVKCLGDAGWSIYVPVQVSVTANYLVAARPLSPGQPLTLNDVVAQSGDLAGLPSGVVTDVQQAVGKTLRNAISAGQPLRAEMLMAPLVVQQGQTVKIMSRGSGFSVTSEGRAMNNAAEGQIAQARLANGQTVSGIARPGGIIEIGH</sequence>
<keyword evidence="6" id="KW-0966">Cell projection</keyword>
<dbReference type="PANTHER" id="PTHR36307:SF1">
    <property type="entry name" value="FLAGELLA BASAL BODY P-RING FORMATION PROTEIN FLGA"/>
    <property type="match status" value="1"/>
</dbReference>
<evidence type="ECO:0000256" key="4">
    <source>
        <dbReference type="RuleBase" id="RU362063"/>
    </source>
</evidence>
<dbReference type="PROSITE" id="PS50844">
    <property type="entry name" value="AFP_LIKE"/>
    <property type="match status" value="1"/>
</dbReference>
<reference evidence="6 7" key="1">
    <citation type="submission" date="2019-02" db="EMBL/GenBank/DDBJ databases">
        <title>Genomic Encyclopedia of Type Strains, Phase IV (KMG-IV): sequencing the most valuable type-strain genomes for metagenomic binning, comparative biology and taxonomic classification.</title>
        <authorList>
            <person name="Goeker M."/>
        </authorList>
    </citation>
    <scope>NUCLEOTIDE SEQUENCE [LARGE SCALE GENOMIC DNA]</scope>
    <source>
        <strain evidence="6 7">DSM 21223</strain>
    </source>
</reference>
<organism evidence="6 7">
    <name type="scientific">Azospira oryzae</name>
    <dbReference type="NCBI Taxonomy" id="146939"/>
    <lineage>
        <taxon>Bacteria</taxon>
        <taxon>Pseudomonadati</taxon>
        <taxon>Pseudomonadota</taxon>
        <taxon>Betaproteobacteria</taxon>
        <taxon>Rhodocyclales</taxon>
        <taxon>Rhodocyclaceae</taxon>
        <taxon>Azospira</taxon>
    </lineage>
</organism>
<comment type="similarity">
    <text evidence="4">Belongs to the FlgA family.</text>
</comment>
<dbReference type="InterPro" id="IPR013974">
    <property type="entry name" value="SAF"/>
</dbReference>
<feature type="signal peptide" evidence="4">
    <location>
        <begin position="1"/>
        <end position="29"/>
    </location>
</feature>
<protein>
    <recommendedName>
        <fullName evidence="4">Flagella basal body P-ring formation protein FlgA</fullName>
    </recommendedName>
</protein>
<keyword evidence="6" id="KW-0969">Cilium</keyword>
<evidence type="ECO:0000313" key="7">
    <source>
        <dbReference type="Proteomes" id="UP000292136"/>
    </source>
</evidence>
<evidence type="ECO:0000256" key="2">
    <source>
        <dbReference type="ARBA" id="ARBA00022729"/>
    </source>
</evidence>
<dbReference type="Pfam" id="PF17656">
    <property type="entry name" value="ChapFlgA_N"/>
    <property type="match status" value="1"/>
</dbReference>
<dbReference type="EMBL" id="SHKM01000003">
    <property type="protein sequence ID" value="RZT75616.1"/>
    <property type="molecule type" value="Genomic_DNA"/>
</dbReference>
<keyword evidence="3 4" id="KW-0574">Periplasm</keyword>
<dbReference type="InterPro" id="IPR041231">
    <property type="entry name" value="FlgA_N"/>
</dbReference>
<evidence type="ECO:0000259" key="5">
    <source>
        <dbReference type="PROSITE" id="PS50844"/>
    </source>
</evidence>
<gene>
    <name evidence="6" type="ORF">EV678_2800</name>
</gene>
<dbReference type="SMART" id="SM00858">
    <property type="entry name" value="SAF"/>
    <property type="match status" value="1"/>
</dbReference>
<accession>A0ABY0INE4</accession>
<evidence type="ECO:0000256" key="3">
    <source>
        <dbReference type="ARBA" id="ARBA00022764"/>
    </source>
</evidence>
<keyword evidence="7" id="KW-1185">Reference proteome</keyword>
<comment type="subcellular location">
    <subcellularLocation>
        <location evidence="1 4">Periplasm</location>
    </subcellularLocation>
</comment>
<evidence type="ECO:0000256" key="1">
    <source>
        <dbReference type="ARBA" id="ARBA00004418"/>
    </source>
</evidence>
<keyword evidence="4" id="KW-1005">Bacterial flagellum biogenesis</keyword>
<keyword evidence="6" id="KW-0282">Flagellum</keyword>
<evidence type="ECO:0000313" key="6">
    <source>
        <dbReference type="EMBL" id="RZT75616.1"/>
    </source>
</evidence>
<dbReference type="InterPro" id="IPR039246">
    <property type="entry name" value="Flagellar_FlgA"/>
</dbReference>
<feature type="domain" description="AFP-like" evidence="5">
    <location>
        <begin position="117"/>
        <end position="179"/>
    </location>
</feature>
<dbReference type="Gene3D" id="3.90.1210.10">
    <property type="entry name" value="Antifreeze-like/N-acetylneuraminic acid synthase C-terminal domain"/>
    <property type="match status" value="1"/>
</dbReference>
<dbReference type="RefSeq" id="WP_014236815.1">
    <property type="nucleotide sequence ID" value="NZ_SHKM01000003.1"/>
</dbReference>
<comment type="caution">
    <text evidence="6">The sequence shown here is derived from an EMBL/GenBank/DDBJ whole genome shotgun (WGS) entry which is preliminary data.</text>
</comment>
<keyword evidence="2 4" id="KW-0732">Signal</keyword>
<dbReference type="Proteomes" id="UP000292136">
    <property type="component" value="Unassembled WGS sequence"/>
</dbReference>
<dbReference type="CDD" id="cd11614">
    <property type="entry name" value="SAF_CpaB_FlgA_like"/>
    <property type="match status" value="1"/>
</dbReference>
<dbReference type="NCBIfam" id="TIGR03170">
    <property type="entry name" value="flgA_cterm"/>
    <property type="match status" value="1"/>
</dbReference>
<feature type="chain" id="PRO_5045002294" description="Flagella basal body P-ring formation protein FlgA" evidence="4">
    <location>
        <begin position="30"/>
        <end position="239"/>
    </location>
</feature>
<proteinExistence type="inferred from homology"/>
<dbReference type="PANTHER" id="PTHR36307">
    <property type="entry name" value="FLAGELLA BASAL BODY P-RING FORMATION PROTEIN FLGA"/>
    <property type="match status" value="1"/>
</dbReference>
<comment type="function">
    <text evidence="4">Involved in the assembly process of the P-ring formation. It may associate with FlgF on the rod constituting a structure essential for the P-ring assembly or may act as a modulator protein for the P-ring assembly.</text>
</comment>
<dbReference type="InterPro" id="IPR017585">
    <property type="entry name" value="SAF_FlgA"/>
</dbReference>
<dbReference type="Pfam" id="PF13144">
    <property type="entry name" value="ChapFlgA"/>
    <property type="match status" value="1"/>
</dbReference>
<dbReference type="InterPro" id="IPR006190">
    <property type="entry name" value="SAF_AFP_Neu5Ac"/>
</dbReference>
<dbReference type="Gene3D" id="2.30.30.760">
    <property type="match status" value="1"/>
</dbReference>